<reference evidence="2" key="1">
    <citation type="journal article" date="2019" name="Int. J. Syst. Evol. Microbiol.">
        <title>The Global Catalogue of Microorganisms (GCM) 10K type strain sequencing project: providing services to taxonomists for standard genome sequencing and annotation.</title>
        <authorList>
            <consortium name="The Broad Institute Genomics Platform"/>
            <consortium name="The Broad Institute Genome Sequencing Center for Infectious Disease"/>
            <person name="Wu L."/>
            <person name="Ma J."/>
        </authorList>
    </citation>
    <scope>NUCLEOTIDE SEQUENCE [LARGE SCALE GENOMIC DNA]</scope>
    <source>
        <strain evidence="2">CCUG 63830</strain>
    </source>
</reference>
<name>A0ABW1ZQC3_9DEIO</name>
<dbReference type="Proteomes" id="UP001596317">
    <property type="component" value="Unassembled WGS sequence"/>
</dbReference>
<dbReference type="EMBL" id="JBHSWB010000002">
    <property type="protein sequence ID" value="MFC6662642.1"/>
    <property type="molecule type" value="Genomic_DNA"/>
</dbReference>
<dbReference type="RefSeq" id="WP_224612334.1">
    <property type="nucleotide sequence ID" value="NZ_JAIQXV010000026.1"/>
</dbReference>
<evidence type="ECO:0000313" key="2">
    <source>
        <dbReference type="Proteomes" id="UP001596317"/>
    </source>
</evidence>
<gene>
    <name evidence="1" type="ORF">ACFP90_21530</name>
</gene>
<evidence type="ECO:0000313" key="1">
    <source>
        <dbReference type="EMBL" id="MFC6662642.1"/>
    </source>
</evidence>
<keyword evidence="2" id="KW-1185">Reference proteome</keyword>
<protein>
    <submittedName>
        <fullName evidence="1">Uncharacterized protein</fullName>
    </submittedName>
</protein>
<accession>A0ABW1ZQC3</accession>
<proteinExistence type="predicted"/>
<comment type="caution">
    <text evidence="1">The sequence shown here is derived from an EMBL/GenBank/DDBJ whole genome shotgun (WGS) entry which is preliminary data.</text>
</comment>
<sequence>MNAILVPLEGHGFVLSVPDGGPTLAAAHVNTQQACGLLVVTRCALATLLLPEQVALAAQALPGTPLQLLDQAHHNAGLVSLDGGVRLWRGPAWLDLPQDVDAVRRLLAAAYGQPPAPLAGVVASLKSICGPVSTRELRRKSERRPDFWFH</sequence>
<organism evidence="1 2">
    <name type="scientific">Deinococcus multiflagellatus</name>
    <dbReference type="NCBI Taxonomy" id="1656887"/>
    <lineage>
        <taxon>Bacteria</taxon>
        <taxon>Thermotogati</taxon>
        <taxon>Deinococcota</taxon>
        <taxon>Deinococci</taxon>
        <taxon>Deinococcales</taxon>
        <taxon>Deinococcaceae</taxon>
        <taxon>Deinococcus</taxon>
    </lineage>
</organism>